<reference evidence="6" key="1">
    <citation type="journal article" date="2019" name="Int. J. Syst. Evol. Microbiol.">
        <title>The Global Catalogue of Microorganisms (GCM) 10K type strain sequencing project: providing services to taxonomists for standard genome sequencing and annotation.</title>
        <authorList>
            <consortium name="The Broad Institute Genomics Platform"/>
            <consortium name="The Broad Institute Genome Sequencing Center for Infectious Disease"/>
            <person name="Wu L."/>
            <person name="Ma J."/>
        </authorList>
    </citation>
    <scope>NUCLEOTIDE SEQUENCE [LARGE SCALE GENOMIC DNA]</scope>
    <source>
        <strain evidence="6">JCM 3106</strain>
    </source>
</reference>
<dbReference type="PANTHER" id="PTHR11908:SF132">
    <property type="entry name" value="ALDEHYDE OXIDASE 1-RELATED"/>
    <property type="match status" value="1"/>
</dbReference>
<comment type="caution">
    <text evidence="5">The sequence shown here is derived from an EMBL/GenBank/DDBJ whole genome shotgun (WGS) entry which is preliminary data.</text>
</comment>
<dbReference type="PANTHER" id="PTHR11908">
    <property type="entry name" value="XANTHINE DEHYDROGENASE"/>
    <property type="match status" value="1"/>
</dbReference>
<evidence type="ECO:0000256" key="3">
    <source>
        <dbReference type="SAM" id="MobiDB-lite"/>
    </source>
</evidence>
<evidence type="ECO:0000256" key="1">
    <source>
        <dbReference type="ARBA" id="ARBA00022505"/>
    </source>
</evidence>
<feature type="region of interest" description="Disordered" evidence="3">
    <location>
        <begin position="801"/>
        <end position="864"/>
    </location>
</feature>
<dbReference type="SMART" id="SM01008">
    <property type="entry name" value="Ald_Xan_dh_C"/>
    <property type="match status" value="1"/>
</dbReference>
<dbReference type="InterPro" id="IPR016208">
    <property type="entry name" value="Ald_Oxase/xanthine_DH-like"/>
</dbReference>
<gene>
    <name evidence="5" type="ORF">GCM10017559_13080</name>
</gene>
<dbReference type="Pfam" id="PF20256">
    <property type="entry name" value="MoCoBD_2"/>
    <property type="match status" value="1"/>
</dbReference>
<feature type="compositionally biased region" description="Low complexity" evidence="3">
    <location>
        <begin position="808"/>
        <end position="852"/>
    </location>
</feature>
<evidence type="ECO:0000313" key="6">
    <source>
        <dbReference type="Proteomes" id="UP001499930"/>
    </source>
</evidence>
<dbReference type="Pfam" id="PF01315">
    <property type="entry name" value="Ald_Xan_dh_C"/>
    <property type="match status" value="1"/>
</dbReference>
<protein>
    <submittedName>
        <fullName evidence="5">Molybdopterin-dependent oxidoreductase</fullName>
    </submittedName>
</protein>
<name>A0ABP6K9I9_9ACTN</name>
<dbReference type="InterPro" id="IPR000674">
    <property type="entry name" value="Ald_Oxase/Xan_DH_a/b"/>
</dbReference>
<feature type="compositionally biased region" description="Gly residues" evidence="3">
    <location>
        <begin position="853"/>
        <end position="864"/>
    </location>
</feature>
<dbReference type="Proteomes" id="UP001499930">
    <property type="component" value="Unassembled WGS sequence"/>
</dbReference>
<organism evidence="5 6">
    <name type="scientific">Streptosporangium longisporum</name>
    <dbReference type="NCBI Taxonomy" id="46187"/>
    <lineage>
        <taxon>Bacteria</taxon>
        <taxon>Bacillati</taxon>
        <taxon>Actinomycetota</taxon>
        <taxon>Actinomycetes</taxon>
        <taxon>Streptosporangiales</taxon>
        <taxon>Streptosporangiaceae</taxon>
        <taxon>Streptosporangium</taxon>
    </lineage>
</organism>
<dbReference type="SUPFAM" id="SSF54665">
    <property type="entry name" value="CO dehydrogenase molybdoprotein N-domain-like"/>
    <property type="match status" value="1"/>
</dbReference>
<dbReference type="InterPro" id="IPR008274">
    <property type="entry name" value="AldOxase/xan_DH_MoCoBD1"/>
</dbReference>
<dbReference type="Gene3D" id="3.30.365.10">
    <property type="entry name" value="Aldehyde oxidase/xanthine dehydrogenase, molybdopterin binding domain"/>
    <property type="match status" value="4"/>
</dbReference>
<dbReference type="Gene3D" id="3.90.1170.50">
    <property type="entry name" value="Aldehyde oxidase/xanthine dehydrogenase, a/b hammerhead"/>
    <property type="match status" value="1"/>
</dbReference>
<feature type="domain" description="Aldehyde oxidase/xanthine dehydrogenase a/b hammerhead" evidence="4">
    <location>
        <begin position="43"/>
        <end position="158"/>
    </location>
</feature>
<accession>A0ABP6K9I9</accession>
<keyword evidence="1" id="KW-0500">Molybdenum</keyword>
<evidence type="ECO:0000259" key="4">
    <source>
        <dbReference type="SMART" id="SM01008"/>
    </source>
</evidence>
<keyword evidence="2" id="KW-0560">Oxidoreductase</keyword>
<dbReference type="InterPro" id="IPR037165">
    <property type="entry name" value="AldOxase/xan_DH_Mopterin-bd_sf"/>
</dbReference>
<dbReference type="InterPro" id="IPR046867">
    <property type="entry name" value="AldOxase/xan_DH_MoCoBD2"/>
</dbReference>
<sequence>MTEQLDAGLVAERIAESDALGTPSAAHEVGRARRRKEDARLVTGRTTWTDNIQLPGMMYVAFLRSPMAHARITRVDTSAARDRPGVVAVYDGRDLADEQGSLPCAWPVSEDVLIPDHPPMAVDEVRYVGEAVACVVATDRYRAADALEAIEIDYEPLDAVLDMTEALTAGSPRVHEGASAGNRAFTWRFSGGDIEEAFRDAPVVIERTYVQQRLIPTAMEPRAVVATTDGDSFTLYSATQIPHVLRVMLALTTGIPEHKLRVVAPDVGGGFGSKLQVTAEEVLALLLTRRLGRPVKWTESRSEGNLTAHHGRDQLQRIRVAADRDGRVRGVQVNLLADMGAYLMLITPGVPLLGAFMYNGIYKMDAYDFTCTGVFTTKVPTDAYRGAGRPEATFAIERAMEELAHELGMDPVELRRRNWITHEEFPYTTICGLTYDSGNYEAATERALALLGYDKLRAEQADRRDRRDPVQLGIGVSTFTEMCGLAPSRVLGSLSYGAGGWEHASVRMLPTGKVEVVTGSSPHGQGHETAWSQIVADALGVPFEDVSVLHGDTAVSHKGMDTYGSRSLVVGGVAVLAACEKVKERARILAAHMLEASADDVEFADGTFTVRGTGVGKTIQELALATFAAHDLPDGFEPALDADATFDPDNFSFPHGTHLCAAEVDTETGAVRIRAYVAVDDVGSVVNPLIVEGQVHGGIAQGVAQALFEEAVHDAEGNLLTATMADYLIPAASDLPAFVTDRTETPSTTNPLGVKGVGEAGTIASTPAVVNAVVDALRPFGVNDVRMPCTPERVWRAVTEAGTPADGPPVSGAPATGSSAAGSSAAGSPDTGSPDTGSPDTGSPDTGSSTTGTGAGTGSEGGDR</sequence>
<dbReference type="InterPro" id="IPR036856">
    <property type="entry name" value="Ald_Oxase/Xan_DH_a/b_sf"/>
</dbReference>
<dbReference type="EMBL" id="BAAAWD010000006">
    <property type="protein sequence ID" value="GAA2994137.1"/>
    <property type="molecule type" value="Genomic_DNA"/>
</dbReference>
<keyword evidence="6" id="KW-1185">Reference proteome</keyword>
<proteinExistence type="predicted"/>
<evidence type="ECO:0000256" key="2">
    <source>
        <dbReference type="ARBA" id="ARBA00023002"/>
    </source>
</evidence>
<dbReference type="Pfam" id="PF02738">
    <property type="entry name" value="MoCoBD_1"/>
    <property type="match status" value="1"/>
</dbReference>
<evidence type="ECO:0000313" key="5">
    <source>
        <dbReference type="EMBL" id="GAA2994137.1"/>
    </source>
</evidence>
<dbReference type="SUPFAM" id="SSF56003">
    <property type="entry name" value="Molybdenum cofactor-binding domain"/>
    <property type="match status" value="1"/>
</dbReference>